<keyword evidence="3" id="KW-1185">Reference proteome</keyword>
<proteinExistence type="predicted"/>
<dbReference type="Pfam" id="PF18862">
    <property type="entry name" value="ApeA_NTD1"/>
    <property type="match status" value="1"/>
</dbReference>
<dbReference type="STRING" id="634436.SAMN05216361_4381"/>
<sequence>MREIIKGSFQVGCNDNVSGILNTEDGSKEFNCWSSEFFNVESHSDIYGKTSEGKYISLINCLGNTSQHRYGQTASFDAKIYSHLMIVGDSKISPSEDLFKSISLTIDNAERIIPRHSGFDYINFPNDELLSALKKQDYHEELEPNERAIIAYFDGNFEIFSQDTKIGKVSASNRLSTGGGYSINGVSIKNKVVVNIDFEEPLLLEEVFERAYKLSFFLRFVSGTGLHFGDISLKKDCEDEHQELLVYHSNYNWGEDTKISFTSDPLVDVNGEEFLCILENWFDKEERDTVRYSFYGSYFQEGYSPSRLIAVANLFDIFPSPIGEEKKKLPEGSSKLLEELDSRIRSDFEDFDEIKQSLLYSISNISRKSLKDRVFERINVLELHQKSRPLSADDLRYIVRKAILVRNFFVHGSGKDKLFEKIDPFEFQSLFTDTFEYIYGWSELIEGGWSGENVKIWNEGHKMHFLEKTIIDDLRILKDKLKSKP</sequence>
<dbReference type="RefSeq" id="WP_084526782.1">
    <property type="nucleotide sequence ID" value="NZ_FQWD01000009.1"/>
</dbReference>
<dbReference type="AlphaFoldDB" id="A0A1M5SC10"/>
<evidence type="ECO:0000259" key="1">
    <source>
        <dbReference type="Pfam" id="PF18862"/>
    </source>
</evidence>
<reference evidence="3" key="1">
    <citation type="submission" date="2016-11" db="EMBL/GenBank/DDBJ databases">
        <authorList>
            <person name="Varghese N."/>
            <person name="Submissions S."/>
        </authorList>
    </citation>
    <scope>NUCLEOTIDE SEQUENCE [LARGE SCALE GENOMIC DNA]</scope>
    <source>
        <strain evidence="3">CGMCC 1.8995</strain>
    </source>
</reference>
<evidence type="ECO:0000313" key="3">
    <source>
        <dbReference type="Proteomes" id="UP000184520"/>
    </source>
</evidence>
<name>A0A1M5SC10_9ALTE</name>
<dbReference type="InterPro" id="IPR041223">
    <property type="entry name" value="ApeA_NTD"/>
</dbReference>
<dbReference type="OrthoDB" id="8043414at2"/>
<feature type="domain" description="ApeA N-terminal" evidence="1">
    <location>
        <begin position="16"/>
        <end position="281"/>
    </location>
</feature>
<gene>
    <name evidence="2" type="ORF">SAMN05216361_4381</name>
</gene>
<protein>
    <recommendedName>
        <fullName evidence="1">ApeA N-terminal domain-containing protein</fullName>
    </recommendedName>
</protein>
<accession>A0A1M5SC10</accession>
<dbReference type="EMBL" id="FQWD01000009">
    <property type="protein sequence ID" value="SHH36046.1"/>
    <property type="molecule type" value="Genomic_DNA"/>
</dbReference>
<organism evidence="2 3">
    <name type="scientific">Marisediminitalea aggregata</name>
    <dbReference type="NCBI Taxonomy" id="634436"/>
    <lineage>
        <taxon>Bacteria</taxon>
        <taxon>Pseudomonadati</taxon>
        <taxon>Pseudomonadota</taxon>
        <taxon>Gammaproteobacteria</taxon>
        <taxon>Alteromonadales</taxon>
        <taxon>Alteromonadaceae</taxon>
        <taxon>Marisediminitalea</taxon>
    </lineage>
</organism>
<dbReference type="Proteomes" id="UP000184520">
    <property type="component" value="Unassembled WGS sequence"/>
</dbReference>
<evidence type="ECO:0000313" key="2">
    <source>
        <dbReference type="EMBL" id="SHH36046.1"/>
    </source>
</evidence>